<gene>
    <name evidence="4" type="primary">LOC118408789</name>
</gene>
<dbReference type="Proteomes" id="UP000001554">
    <property type="component" value="Unplaced"/>
</dbReference>
<dbReference type="PANTHER" id="PTHR11188:SF176">
    <property type="entry name" value="ARRESTIN DOMAIN-CONTAINING PROTEIN 1"/>
    <property type="match status" value="1"/>
</dbReference>
<evidence type="ECO:0000313" key="3">
    <source>
        <dbReference type="Proteomes" id="UP000001554"/>
    </source>
</evidence>
<feature type="domain" description="Arrestin C-terminal-like" evidence="2">
    <location>
        <begin position="206"/>
        <end position="336"/>
    </location>
</feature>
<evidence type="ECO:0000259" key="2">
    <source>
        <dbReference type="SMART" id="SM01017"/>
    </source>
</evidence>
<evidence type="ECO:0000256" key="1">
    <source>
        <dbReference type="ARBA" id="ARBA00005298"/>
    </source>
</evidence>
<dbReference type="AlphaFoldDB" id="A0A9J7KL69"/>
<organism evidence="3 4">
    <name type="scientific">Branchiostoma floridae</name>
    <name type="common">Florida lancelet</name>
    <name type="synonym">Amphioxus</name>
    <dbReference type="NCBI Taxonomy" id="7739"/>
    <lineage>
        <taxon>Eukaryota</taxon>
        <taxon>Metazoa</taxon>
        <taxon>Chordata</taxon>
        <taxon>Cephalochordata</taxon>
        <taxon>Leptocardii</taxon>
        <taxon>Amphioxiformes</taxon>
        <taxon>Branchiostomatidae</taxon>
        <taxon>Branchiostoma</taxon>
    </lineage>
</organism>
<dbReference type="InterPro" id="IPR011022">
    <property type="entry name" value="Arrestin_C-like"/>
</dbReference>
<sequence>MGKLKSFVITFDNNKDVYQAGEIVSGKLIADVTEGIKARAVRARLHGFAYVHWTESHGTGEHQRTEHYSAEGTYFDQTLTVWGKDLGDKTGENPTLPAGYHEFPFQYQLGKKLPSSFEGGIGYVRYYIKGIIDRPWRFNHTTKCAFTVLDMYDLNKENSAMVSCFSSLLPSPRRLCFKIATFSAYYTTQMQSRNQNSKTLCCLCCASGPIELQAQTDRGGYCPGETVLVKGSLENNSNTRITKTSARIMQTVTFYASGRSTSRLHTLSSAVGLGCRGRTSGNIGELVLPIPAAPPSGLRYCSIINITYVAQVRAHISGPHMHLEVYLPIKIGSIPLTTPYGGFLSSEYGPAIPGVPDNLGAVAAPLPPPPTYAAVTGGGANIRDSSDSKYTRGQLTFAPQYMYYDWSQHPQK</sequence>
<dbReference type="Pfam" id="PF02752">
    <property type="entry name" value="Arrestin_C"/>
    <property type="match status" value="1"/>
</dbReference>
<dbReference type="InterPro" id="IPR050357">
    <property type="entry name" value="Arrestin_domain-protein"/>
</dbReference>
<dbReference type="OMA" id="HTHYHAT"/>
<keyword evidence="3" id="KW-1185">Reference proteome</keyword>
<dbReference type="OrthoDB" id="2333384at2759"/>
<dbReference type="Gene3D" id="2.60.40.640">
    <property type="match status" value="2"/>
</dbReference>
<proteinExistence type="inferred from homology"/>
<dbReference type="InterPro" id="IPR011021">
    <property type="entry name" value="Arrestin-like_N"/>
</dbReference>
<dbReference type="GeneID" id="118408789"/>
<dbReference type="GO" id="GO:0005737">
    <property type="term" value="C:cytoplasm"/>
    <property type="evidence" value="ECO:0000318"/>
    <property type="project" value="GO_Central"/>
</dbReference>
<evidence type="ECO:0000313" key="4">
    <source>
        <dbReference type="RefSeq" id="XP_035665543.1"/>
    </source>
</evidence>
<dbReference type="RefSeq" id="XP_035665543.1">
    <property type="nucleotide sequence ID" value="XM_035809650.1"/>
</dbReference>
<dbReference type="GO" id="GO:0015031">
    <property type="term" value="P:protein transport"/>
    <property type="evidence" value="ECO:0000318"/>
    <property type="project" value="GO_Central"/>
</dbReference>
<dbReference type="InterPro" id="IPR014752">
    <property type="entry name" value="Arrestin-like_C"/>
</dbReference>
<reference evidence="4" key="1">
    <citation type="submission" date="2025-08" db="UniProtKB">
        <authorList>
            <consortium name="RefSeq"/>
        </authorList>
    </citation>
    <scope>IDENTIFICATION</scope>
    <source>
        <strain evidence="4">S238N-H82</strain>
        <tissue evidence="4">Testes</tissue>
    </source>
</reference>
<dbReference type="InterPro" id="IPR014756">
    <property type="entry name" value="Ig_E-set"/>
</dbReference>
<name>A0A9J7KL69_BRAFL</name>
<dbReference type="KEGG" id="bfo:118408789"/>
<accession>A0A9J7KL69</accession>
<dbReference type="PANTHER" id="PTHR11188">
    <property type="entry name" value="ARRESTIN DOMAIN CONTAINING PROTEIN"/>
    <property type="match status" value="1"/>
</dbReference>
<dbReference type="Pfam" id="PF00339">
    <property type="entry name" value="Arrestin_N"/>
    <property type="match status" value="1"/>
</dbReference>
<comment type="similarity">
    <text evidence="1">Belongs to the arrestin family.</text>
</comment>
<dbReference type="SMART" id="SM01017">
    <property type="entry name" value="Arrestin_C"/>
    <property type="match status" value="1"/>
</dbReference>
<dbReference type="SUPFAM" id="SSF81296">
    <property type="entry name" value="E set domains"/>
    <property type="match status" value="2"/>
</dbReference>
<protein>
    <submittedName>
        <fullName evidence="4">Arrestin domain-containing protein 3-like</fullName>
    </submittedName>
</protein>